<dbReference type="PANTHER" id="PTHR43380:SF1">
    <property type="entry name" value="2-OXOISOVALERATE DEHYDROGENASE SUBUNIT ALPHA, MITOCHONDRIAL"/>
    <property type="match status" value="1"/>
</dbReference>
<accession>A0A7T9DJ26</accession>
<evidence type="ECO:0000313" key="3">
    <source>
        <dbReference type="EMBL" id="QQR92259.1"/>
    </source>
</evidence>
<dbReference type="EMBL" id="CP064981">
    <property type="protein sequence ID" value="QQR92259.1"/>
    <property type="molecule type" value="Genomic_DNA"/>
</dbReference>
<name>A0A7T9DJ26_9ARCH</name>
<dbReference type="InterPro" id="IPR029061">
    <property type="entry name" value="THDP-binding"/>
</dbReference>
<evidence type="ECO:0000256" key="1">
    <source>
        <dbReference type="ARBA" id="ARBA00023002"/>
    </source>
</evidence>
<keyword evidence="1" id="KW-0560">Oxidoreductase</keyword>
<proteinExistence type="predicted"/>
<dbReference type="InterPro" id="IPR001017">
    <property type="entry name" value="DH_E1"/>
</dbReference>
<dbReference type="GO" id="GO:0044272">
    <property type="term" value="P:sulfur compound biosynthetic process"/>
    <property type="evidence" value="ECO:0007669"/>
    <property type="project" value="UniProtKB-ARBA"/>
</dbReference>
<dbReference type="GO" id="GO:0016624">
    <property type="term" value="F:oxidoreductase activity, acting on the aldehyde or oxo group of donors, disulfide as acceptor"/>
    <property type="evidence" value="ECO:0007669"/>
    <property type="project" value="InterPro"/>
</dbReference>
<dbReference type="Proteomes" id="UP000596004">
    <property type="component" value="Chromosome"/>
</dbReference>
<dbReference type="InterPro" id="IPR050771">
    <property type="entry name" value="Alpha-ketoacid_DH_E1_comp"/>
</dbReference>
<gene>
    <name evidence="3" type="primary">pdhA</name>
    <name evidence="3" type="ORF">IPJ89_03815</name>
</gene>
<evidence type="ECO:0000259" key="2">
    <source>
        <dbReference type="Pfam" id="PF00676"/>
    </source>
</evidence>
<keyword evidence="3" id="KW-0670">Pyruvate</keyword>
<dbReference type="SUPFAM" id="SSF52518">
    <property type="entry name" value="Thiamin diphosphate-binding fold (THDP-binding)"/>
    <property type="match status" value="1"/>
</dbReference>
<dbReference type="PANTHER" id="PTHR43380">
    <property type="entry name" value="2-OXOISOVALERATE DEHYDROGENASE SUBUNIT ALPHA, MITOCHONDRIAL"/>
    <property type="match status" value="1"/>
</dbReference>
<dbReference type="Pfam" id="PF00676">
    <property type="entry name" value="E1_dh"/>
    <property type="match status" value="1"/>
</dbReference>
<reference evidence="3" key="1">
    <citation type="submission" date="2020-11" db="EMBL/GenBank/DDBJ databases">
        <title>Connecting structure to function with the recovery of over 1000 high-quality activated sludge metagenome-assembled genomes encoding full-length rRNA genes using long-read sequencing.</title>
        <authorList>
            <person name="Singleton C.M."/>
            <person name="Petriglieri F."/>
            <person name="Kristensen J.M."/>
            <person name="Kirkegaard R.H."/>
            <person name="Michaelsen T.Y."/>
            <person name="Andersen M.H."/>
            <person name="Karst S.M."/>
            <person name="Dueholm M.S."/>
            <person name="Nielsen P.H."/>
            <person name="Albertsen M."/>
        </authorList>
    </citation>
    <scope>NUCLEOTIDE SEQUENCE</scope>
    <source>
        <strain evidence="3">Fred_18-Q3-R57-64_BAT3C.431</strain>
    </source>
</reference>
<dbReference type="NCBIfam" id="TIGR03181">
    <property type="entry name" value="PDH_E1_alph_x"/>
    <property type="match status" value="1"/>
</dbReference>
<organism evidence="3">
    <name type="scientific">Candidatus Iainarchaeum sp</name>
    <dbReference type="NCBI Taxonomy" id="3101447"/>
    <lineage>
        <taxon>Archaea</taxon>
        <taxon>Candidatus Iainarchaeota</taxon>
        <taxon>Candidatus Iainarchaeia</taxon>
        <taxon>Candidatus Iainarchaeales</taxon>
        <taxon>Candidatus Iainarchaeaceae</taxon>
        <taxon>Candidatus Iainarchaeum</taxon>
    </lineage>
</organism>
<feature type="domain" description="Dehydrogenase E1 component" evidence="2">
    <location>
        <begin position="41"/>
        <end position="326"/>
    </location>
</feature>
<dbReference type="InterPro" id="IPR017596">
    <property type="entry name" value="PdhA/BkdA"/>
</dbReference>
<dbReference type="GO" id="GO:0009083">
    <property type="term" value="P:branched-chain amino acid catabolic process"/>
    <property type="evidence" value="ECO:0007669"/>
    <property type="project" value="TreeGrafter"/>
</dbReference>
<dbReference type="CDD" id="cd02000">
    <property type="entry name" value="TPP_E1_PDC_ADC_BCADC"/>
    <property type="match status" value="1"/>
</dbReference>
<dbReference type="Gene3D" id="3.40.50.970">
    <property type="match status" value="1"/>
</dbReference>
<dbReference type="AlphaFoldDB" id="A0A7T9DJ26"/>
<sequence length="366" mass="40754">MPQEVYSNFSIRKLSILDKDGKADEKLLPKLSPAQLKEIYTHMVLARTLDEKILKLQRQGRIGTYSPGLGQEAIPIGSAYATQKQDWSVQSFREHGMMIVRGVPLLNIMLYFGGDERNAKYPVDNILPNSVPVGSQTLHAAGIAMGIQYKQKDAVAIAYFGDGGTSEGDFHEALNFAGTLNLPCVFICQNNQWAISVPRKSQTHAETIAQKAIAYGIEGIQVDGNDVLAVYAATQEALARARTGKGPTLIECVTYRMGDHTTADDATRYRSPEEVQYWRERDPLLRMQKYLLAQGMLSPQLDEQIKNESTAKVEAAVLQYEQFPAPSVDDIFDYHYKQTPADLEAQKKELHAFLDTIKPLGNEGEK</sequence>
<protein>
    <submittedName>
        <fullName evidence="3">Pyruvate dehydrogenase (Acetyl-transferring) E1 component subunit alpha</fullName>
    </submittedName>
</protein>